<dbReference type="InterPro" id="IPR005162">
    <property type="entry name" value="Retrotrans_gag_dom"/>
</dbReference>
<dbReference type="PANTHER" id="PTHR15503:SF22">
    <property type="entry name" value="TRANSPOSON TY3-I GAG POLYPROTEIN"/>
    <property type="match status" value="1"/>
</dbReference>
<dbReference type="CDD" id="cd00303">
    <property type="entry name" value="retropepsin_like"/>
    <property type="match status" value="1"/>
</dbReference>
<feature type="region of interest" description="Disordered" evidence="2">
    <location>
        <begin position="393"/>
        <end position="427"/>
    </location>
</feature>
<dbReference type="AlphaFoldDB" id="A0A8T1CRN9"/>
<dbReference type="PROSITE" id="PS50158">
    <property type="entry name" value="ZF_CCHC"/>
    <property type="match status" value="1"/>
</dbReference>
<dbReference type="SUPFAM" id="SSF50630">
    <property type="entry name" value="Acid proteases"/>
    <property type="match status" value="1"/>
</dbReference>
<feature type="region of interest" description="Disordered" evidence="2">
    <location>
        <begin position="140"/>
        <end position="167"/>
    </location>
</feature>
<dbReference type="InterPro" id="IPR032567">
    <property type="entry name" value="RTL1-rel"/>
</dbReference>
<dbReference type="SUPFAM" id="SSF56672">
    <property type="entry name" value="DNA/RNA polymerases"/>
    <property type="match status" value="1"/>
</dbReference>
<dbReference type="InterPro" id="IPR000477">
    <property type="entry name" value="RT_dom"/>
</dbReference>
<dbReference type="InterPro" id="IPR001878">
    <property type="entry name" value="Znf_CCHC"/>
</dbReference>
<dbReference type="CDD" id="cd01647">
    <property type="entry name" value="RT_LTR"/>
    <property type="match status" value="1"/>
</dbReference>
<keyword evidence="1" id="KW-0862">Zinc</keyword>
<dbReference type="EMBL" id="RCMK01000474">
    <property type="protein sequence ID" value="KAG2926654.1"/>
    <property type="molecule type" value="Genomic_DNA"/>
</dbReference>
<dbReference type="PROSITE" id="PS00141">
    <property type="entry name" value="ASP_PROTEASE"/>
    <property type="match status" value="1"/>
</dbReference>
<evidence type="ECO:0000256" key="2">
    <source>
        <dbReference type="SAM" id="MobiDB-lite"/>
    </source>
</evidence>
<name>A0A8T1CRN9_9STRA</name>
<dbReference type="GO" id="GO:0008270">
    <property type="term" value="F:zinc ion binding"/>
    <property type="evidence" value="ECO:0007669"/>
    <property type="project" value="UniProtKB-KW"/>
</dbReference>
<dbReference type="InterPro" id="IPR036875">
    <property type="entry name" value="Znf_CCHC_sf"/>
</dbReference>
<dbReference type="SUPFAM" id="SSF57756">
    <property type="entry name" value="Retrovirus zinc finger-like domains"/>
    <property type="match status" value="1"/>
</dbReference>
<proteinExistence type="predicted"/>
<feature type="compositionally biased region" description="Polar residues" evidence="2">
    <location>
        <begin position="153"/>
        <end position="163"/>
    </location>
</feature>
<dbReference type="GO" id="GO:0004190">
    <property type="term" value="F:aspartic-type endopeptidase activity"/>
    <property type="evidence" value="ECO:0007669"/>
    <property type="project" value="InterPro"/>
</dbReference>
<reference evidence="4" key="1">
    <citation type="submission" date="2018-10" db="EMBL/GenBank/DDBJ databases">
        <title>Effector identification in a new, highly contiguous assembly of the strawberry crown rot pathogen Phytophthora cactorum.</title>
        <authorList>
            <person name="Armitage A.D."/>
            <person name="Nellist C.F."/>
            <person name="Bates H."/>
            <person name="Vickerstaff R.J."/>
            <person name="Harrison R.J."/>
        </authorList>
    </citation>
    <scope>NUCLEOTIDE SEQUENCE</scope>
    <source>
        <strain evidence="4">4040</strain>
    </source>
</reference>
<feature type="region of interest" description="Disordered" evidence="2">
    <location>
        <begin position="194"/>
        <end position="229"/>
    </location>
</feature>
<dbReference type="InterPro" id="IPR021109">
    <property type="entry name" value="Peptidase_aspartic_dom_sf"/>
</dbReference>
<evidence type="ECO:0000313" key="4">
    <source>
        <dbReference type="EMBL" id="KAG2926654.1"/>
    </source>
</evidence>
<sequence length="758" mass="83874">MDAALISTEQLRVAFALSNLSGRAKSWAYTREATTPGCFASWAQLCEQLRAAFLPANYEYRQRSRFLSWKQGKRELHEYIQEMWELTASLVGNPLHEHIKVTVFMDGLRVGPARTQLFRVQASTLEEAIQVDLQEEYSHRQARTPASAWPGGSTPNSNRTSPSQPVPMELGLAEQQGIRCYGCGGLGHMKRACPAGGQRKRFPPRPLGLKGRWQKPRPRGQGNASDQDFAPESLCTLKSEKGSGGLLVLHARVRGYELPFRVLIDSGASKNFARRQTVASNSNKLTDALTESKGKGTVSVQLADGKVITVPRIHMDLAVKFEDFDSSEQFTVLEMDKYDLILGIPWLEKHEPWIDWRGKAIAARKSRQDAVASKEYLGVVDVFDDSTEVVAPAAAPDRARQPCSGSPRSPPESRPVDEASKVAAPGSTCQEGVERAFCVSNSVPHGAVSAPDVAIASSHDVGNEVPRRGRRRRHRRRRKSNLNNIQTGVAPSDSESRARAPLTRPVEECYHIFDGMIGRPVKAAGIHLEPLPEVSELLNLEEMAVDDCLADLKAGEIAEVMLLKPETTPEELKSSSVLDEDVLEEMKKRREARLGSEVLKNPKDPVYPLVKEIADVVSKDPPSQLPPDRGSIDAFFAAKEKAGMVRESKSPHSMPTFCVRKPNGKWRLVHAYNKLNNATVPVQTPIPRKDVLLNNMAGCELYSALDLVDGYYQILMRESDIPLTAESTPSGMLWEWLVMPQGLSNSPATFNRLPCRGW</sequence>
<feature type="region of interest" description="Disordered" evidence="2">
    <location>
        <begin position="450"/>
        <end position="501"/>
    </location>
</feature>
<keyword evidence="1" id="KW-0479">Metal-binding</keyword>
<dbReference type="Gene3D" id="3.10.10.10">
    <property type="entry name" value="HIV Type 1 Reverse Transcriptase, subunit A, domain 1"/>
    <property type="match status" value="1"/>
</dbReference>
<gene>
    <name evidence="4" type="ORF">PC117_g14814</name>
</gene>
<dbReference type="Proteomes" id="UP000736787">
    <property type="component" value="Unassembled WGS sequence"/>
</dbReference>
<dbReference type="GO" id="GO:0003676">
    <property type="term" value="F:nucleic acid binding"/>
    <property type="evidence" value="ECO:0007669"/>
    <property type="project" value="InterPro"/>
</dbReference>
<comment type="caution">
    <text evidence="4">The sequence shown here is derived from an EMBL/GenBank/DDBJ whole genome shotgun (WGS) entry which is preliminary data.</text>
</comment>
<evidence type="ECO:0000313" key="5">
    <source>
        <dbReference type="Proteomes" id="UP000736787"/>
    </source>
</evidence>
<evidence type="ECO:0000259" key="3">
    <source>
        <dbReference type="PROSITE" id="PS50158"/>
    </source>
</evidence>
<accession>A0A8T1CRN9</accession>
<dbReference type="Gene3D" id="2.40.70.10">
    <property type="entry name" value="Acid Proteases"/>
    <property type="match status" value="1"/>
</dbReference>
<feature type="compositionally biased region" description="Basic residues" evidence="2">
    <location>
        <begin position="468"/>
        <end position="480"/>
    </location>
</feature>
<dbReference type="Pfam" id="PF03732">
    <property type="entry name" value="Retrotrans_gag"/>
    <property type="match status" value="1"/>
</dbReference>
<protein>
    <recommendedName>
        <fullName evidence="3">CCHC-type domain-containing protein</fullName>
    </recommendedName>
</protein>
<dbReference type="GO" id="GO:0006508">
    <property type="term" value="P:proteolysis"/>
    <property type="evidence" value="ECO:0007669"/>
    <property type="project" value="InterPro"/>
</dbReference>
<feature type="domain" description="CCHC-type" evidence="3">
    <location>
        <begin position="179"/>
        <end position="194"/>
    </location>
</feature>
<keyword evidence="1" id="KW-0863">Zinc-finger</keyword>
<dbReference type="PANTHER" id="PTHR15503">
    <property type="entry name" value="LDOC1 RELATED"/>
    <property type="match status" value="1"/>
</dbReference>
<dbReference type="InterPro" id="IPR043502">
    <property type="entry name" value="DNA/RNA_pol_sf"/>
</dbReference>
<dbReference type="Pfam" id="PF00078">
    <property type="entry name" value="RVT_1"/>
    <property type="match status" value="1"/>
</dbReference>
<organism evidence="4 5">
    <name type="scientific">Phytophthora cactorum</name>
    <dbReference type="NCBI Taxonomy" id="29920"/>
    <lineage>
        <taxon>Eukaryota</taxon>
        <taxon>Sar</taxon>
        <taxon>Stramenopiles</taxon>
        <taxon>Oomycota</taxon>
        <taxon>Peronosporomycetes</taxon>
        <taxon>Peronosporales</taxon>
        <taxon>Peronosporaceae</taxon>
        <taxon>Phytophthora</taxon>
    </lineage>
</organism>
<dbReference type="VEuPathDB" id="FungiDB:PC110_g23730"/>
<dbReference type="SMART" id="SM00343">
    <property type="entry name" value="ZnF_C2HC"/>
    <property type="match status" value="1"/>
</dbReference>
<feature type="compositionally biased region" description="Low complexity" evidence="2">
    <location>
        <begin position="393"/>
        <end position="407"/>
    </location>
</feature>
<dbReference type="InterPro" id="IPR001969">
    <property type="entry name" value="Aspartic_peptidase_AS"/>
</dbReference>
<evidence type="ECO:0000256" key="1">
    <source>
        <dbReference type="PROSITE-ProRule" id="PRU00047"/>
    </source>
</evidence>
<dbReference type="Pfam" id="PF08284">
    <property type="entry name" value="RVP_2"/>
    <property type="match status" value="1"/>
</dbReference>
<dbReference type="VEuPathDB" id="FungiDB:PC110_g10988"/>